<dbReference type="OrthoDB" id="2119228at2759"/>
<dbReference type="CDD" id="cd01833">
    <property type="entry name" value="XynB_like"/>
    <property type="match status" value="1"/>
</dbReference>
<feature type="region of interest" description="Disordered" evidence="1">
    <location>
        <begin position="331"/>
        <end position="352"/>
    </location>
</feature>
<organism evidence="3 4">
    <name type="scientific">Teratosphaeria nubilosa</name>
    <dbReference type="NCBI Taxonomy" id="161662"/>
    <lineage>
        <taxon>Eukaryota</taxon>
        <taxon>Fungi</taxon>
        <taxon>Dikarya</taxon>
        <taxon>Ascomycota</taxon>
        <taxon>Pezizomycotina</taxon>
        <taxon>Dothideomycetes</taxon>
        <taxon>Dothideomycetidae</taxon>
        <taxon>Mycosphaerellales</taxon>
        <taxon>Teratosphaeriaceae</taxon>
        <taxon>Teratosphaeria</taxon>
    </lineage>
</organism>
<dbReference type="Gene3D" id="3.40.50.1110">
    <property type="entry name" value="SGNH hydrolase"/>
    <property type="match status" value="1"/>
</dbReference>
<dbReference type="InterPro" id="IPR036514">
    <property type="entry name" value="SGNH_hydro_sf"/>
</dbReference>
<dbReference type="SUPFAM" id="SSF52266">
    <property type="entry name" value="SGNH hydrolase"/>
    <property type="match status" value="1"/>
</dbReference>
<evidence type="ECO:0000259" key="2">
    <source>
        <dbReference type="PROSITE" id="PS50853"/>
    </source>
</evidence>
<dbReference type="InterPro" id="IPR003961">
    <property type="entry name" value="FN3_dom"/>
</dbReference>
<dbReference type="PANTHER" id="PTHR30383">
    <property type="entry name" value="THIOESTERASE 1/PROTEASE 1/LYSOPHOSPHOLIPASE L1"/>
    <property type="match status" value="1"/>
</dbReference>
<feature type="non-terminal residue" evidence="3">
    <location>
        <position position="1"/>
    </location>
</feature>
<protein>
    <submittedName>
        <fullName evidence="3">SGNH hydrolase</fullName>
    </submittedName>
</protein>
<dbReference type="InterPro" id="IPR036116">
    <property type="entry name" value="FN3_sf"/>
</dbReference>
<reference evidence="3" key="1">
    <citation type="journal article" date="2020" name="Stud. Mycol.">
        <title>101 Dothideomycetes genomes: a test case for predicting lifestyles and emergence of pathogens.</title>
        <authorList>
            <person name="Haridas S."/>
            <person name="Albert R."/>
            <person name="Binder M."/>
            <person name="Bloem J."/>
            <person name="Labutti K."/>
            <person name="Salamov A."/>
            <person name="Andreopoulos B."/>
            <person name="Baker S."/>
            <person name="Barry K."/>
            <person name="Bills G."/>
            <person name="Bluhm B."/>
            <person name="Cannon C."/>
            <person name="Castanera R."/>
            <person name="Culley D."/>
            <person name="Daum C."/>
            <person name="Ezra D."/>
            <person name="Gonzalez J."/>
            <person name="Henrissat B."/>
            <person name="Kuo A."/>
            <person name="Liang C."/>
            <person name="Lipzen A."/>
            <person name="Lutzoni F."/>
            <person name="Magnuson J."/>
            <person name="Mondo S."/>
            <person name="Nolan M."/>
            <person name="Ohm R."/>
            <person name="Pangilinan J."/>
            <person name="Park H.-J."/>
            <person name="Ramirez L."/>
            <person name="Alfaro M."/>
            <person name="Sun H."/>
            <person name="Tritt A."/>
            <person name="Yoshinaga Y."/>
            <person name="Zwiers L.-H."/>
            <person name="Turgeon B."/>
            <person name="Goodwin S."/>
            <person name="Spatafora J."/>
            <person name="Crous P."/>
            <person name="Grigoriev I."/>
        </authorList>
    </citation>
    <scope>NUCLEOTIDE SEQUENCE</scope>
    <source>
        <strain evidence="3">CBS 116005</strain>
    </source>
</reference>
<dbReference type="InterPro" id="IPR051532">
    <property type="entry name" value="Ester_Hydrolysis_Enzymes"/>
</dbReference>
<evidence type="ECO:0000313" key="4">
    <source>
        <dbReference type="Proteomes" id="UP000799436"/>
    </source>
</evidence>
<evidence type="ECO:0000313" key="3">
    <source>
        <dbReference type="EMBL" id="KAF2765290.1"/>
    </source>
</evidence>
<name>A0A6G1KXZ7_9PEZI</name>
<feature type="compositionally biased region" description="Polar residues" evidence="1">
    <location>
        <begin position="336"/>
        <end position="347"/>
    </location>
</feature>
<evidence type="ECO:0000256" key="1">
    <source>
        <dbReference type="SAM" id="MobiDB-lite"/>
    </source>
</evidence>
<dbReference type="SUPFAM" id="SSF49265">
    <property type="entry name" value="Fibronectin type III"/>
    <property type="match status" value="2"/>
</dbReference>
<dbReference type="GO" id="GO:0004622">
    <property type="term" value="F:phosphatidylcholine lysophospholipase activity"/>
    <property type="evidence" value="ECO:0007669"/>
    <property type="project" value="TreeGrafter"/>
</dbReference>
<accession>A0A6G1KXZ7</accession>
<dbReference type="InterPro" id="IPR013783">
    <property type="entry name" value="Ig-like_fold"/>
</dbReference>
<dbReference type="CDD" id="cd00063">
    <property type="entry name" value="FN3"/>
    <property type="match status" value="1"/>
</dbReference>
<dbReference type="PANTHER" id="PTHR30383:SF19">
    <property type="entry name" value="FIBRONECTIN TYPE-III DOMAIN-CONTAINING PROTEIN"/>
    <property type="match status" value="1"/>
</dbReference>
<dbReference type="AlphaFoldDB" id="A0A6G1KXZ7"/>
<sequence>AMKIMIVGDSMSQGGQGDWTWRYRIWKWFLKQHAPVDFVGPYSATRSVSTASPPRPPPLYGHEPADEEMIDGTYAAGVSSDFDHDHFARWGQPATRAKRQIGKFVTTYEPELLLVMLGFNDLGWNYSDVRGTLASIKYFVDEARAARPDIKIALADIPQRKLMPGREDLANKTAEYNVLLVNAIPEWTTAQSPIYKVPLQETYPCAPASCPGGYDGLHPNERGEFHIARAFTLTLVNDFKIGRSALKIPTYIRARSMPVPSNFNVHSSPYGVTATWDRVQSAYEYEVRIRLTDLPKSQAKITSVPANRWDSEWAADGWTYEVQVRAKAGEHRHSKWTSPKTAISRPQTAPPPVNVTLKPMANGFQVTWDPPTGPHTDSIVEYNILFLDCDVNGTSFTGAGFTNSPATIVYLPAGHHYLVAISTWNANGAGFPKLIDVVTVGETSMPAVRSVLPNARDRSIIWTNSAIVKGYRLW</sequence>
<gene>
    <name evidence="3" type="ORF">EJ03DRAFT_245911</name>
</gene>
<dbReference type="InterPro" id="IPR013830">
    <property type="entry name" value="SGNH_hydro"/>
</dbReference>
<feature type="non-terminal residue" evidence="3">
    <location>
        <position position="474"/>
    </location>
</feature>
<feature type="domain" description="Fibronectin type-III" evidence="2">
    <location>
        <begin position="349"/>
        <end position="443"/>
    </location>
</feature>
<dbReference type="Pfam" id="PF13472">
    <property type="entry name" value="Lipase_GDSL_2"/>
    <property type="match status" value="1"/>
</dbReference>
<keyword evidence="3" id="KW-0378">Hydrolase</keyword>
<proteinExistence type="predicted"/>
<dbReference type="SMART" id="SM00060">
    <property type="entry name" value="FN3"/>
    <property type="match status" value="1"/>
</dbReference>
<keyword evidence="4" id="KW-1185">Reference proteome</keyword>
<dbReference type="EMBL" id="ML995896">
    <property type="protein sequence ID" value="KAF2765290.1"/>
    <property type="molecule type" value="Genomic_DNA"/>
</dbReference>
<dbReference type="Proteomes" id="UP000799436">
    <property type="component" value="Unassembled WGS sequence"/>
</dbReference>
<dbReference type="Gene3D" id="2.60.40.10">
    <property type="entry name" value="Immunoglobulins"/>
    <property type="match status" value="2"/>
</dbReference>
<dbReference type="PROSITE" id="PS50853">
    <property type="entry name" value="FN3"/>
    <property type="match status" value="1"/>
</dbReference>